<feature type="domain" description="F-box" evidence="1">
    <location>
        <begin position="19"/>
        <end position="53"/>
    </location>
</feature>
<evidence type="ECO:0000313" key="2">
    <source>
        <dbReference type="EMBL" id="KAK4443477.1"/>
    </source>
</evidence>
<organism evidence="2 3">
    <name type="scientific">Podospora aff. communis PSN243</name>
    <dbReference type="NCBI Taxonomy" id="3040156"/>
    <lineage>
        <taxon>Eukaryota</taxon>
        <taxon>Fungi</taxon>
        <taxon>Dikarya</taxon>
        <taxon>Ascomycota</taxon>
        <taxon>Pezizomycotina</taxon>
        <taxon>Sordariomycetes</taxon>
        <taxon>Sordariomycetidae</taxon>
        <taxon>Sordariales</taxon>
        <taxon>Podosporaceae</taxon>
        <taxon>Podospora</taxon>
    </lineage>
</organism>
<dbReference type="Proteomes" id="UP001321760">
    <property type="component" value="Unassembled WGS sequence"/>
</dbReference>
<dbReference type="AlphaFoldDB" id="A0AAV9G5W6"/>
<dbReference type="InterPro" id="IPR001810">
    <property type="entry name" value="F-box_dom"/>
</dbReference>
<reference evidence="2" key="1">
    <citation type="journal article" date="2023" name="Mol. Phylogenet. Evol.">
        <title>Genome-scale phylogeny and comparative genomics of the fungal order Sordariales.</title>
        <authorList>
            <person name="Hensen N."/>
            <person name="Bonometti L."/>
            <person name="Westerberg I."/>
            <person name="Brannstrom I.O."/>
            <person name="Guillou S."/>
            <person name="Cros-Aarteil S."/>
            <person name="Calhoun S."/>
            <person name="Haridas S."/>
            <person name="Kuo A."/>
            <person name="Mondo S."/>
            <person name="Pangilinan J."/>
            <person name="Riley R."/>
            <person name="LaButti K."/>
            <person name="Andreopoulos B."/>
            <person name="Lipzen A."/>
            <person name="Chen C."/>
            <person name="Yan M."/>
            <person name="Daum C."/>
            <person name="Ng V."/>
            <person name="Clum A."/>
            <person name="Steindorff A."/>
            <person name="Ohm R.A."/>
            <person name="Martin F."/>
            <person name="Silar P."/>
            <person name="Natvig D.O."/>
            <person name="Lalanne C."/>
            <person name="Gautier V."/>
            <person name="Ament-Velasquez S.L."/>
            <person name="Kruys A."/>
            <person name="Hutchinson M.I."/>
            <person name="Powell A.J."/>
            <person name="Barry K."/>
            <person name="Miller A.N."/>
            <person name="Grigoriev I.V."/>
            <person name="Debuchy R."/>
            <person name="Gladieux P."/>
            <person name="Hiltunen Thoren M."/>
            <person name="Johannesson H."/>
        </authorList>
    </citation>
    <scope>NUCLEOTIDE SEQUENCE</scope>
    <source>
        <strain evidence="2">PSN243</strain>
    </source>
</reference>
<dbReference type="InterPro" id="IPR036047">
    <property type="entry name" value="F-box-like_dom_sf"/>
</dbReference>
<evidence type="ECO:0000259" key="1">
    <source>
        <dbReference type="Pfam" id="PF00646"/>
    </source>
</evidence>
<protein>
    <recommendedName>
        <fullName evidence="1">F-box domain-containing protein</fullName>
    </recommendedName>
</protein>
<comment type="caution">
    <text evidence="2">The sequence shown here is derived from an EMBL/GenBank/DDBJ whole genome shotgun (WGS) entry which is preliminary data.</text>
</comment>
<gene>
    <name evidence="2" type="ORF">QBC34DRAFT_477540</name>
</gene>
<evidence type="ECO:0000313" key="3">
    <source>
        <dbReference type="Proteomes" id="UP001321760"/>
    </source>
</evidence>
<keyword evidence="3" id="KW-1185">Reference proteome</keyword>
<dbReference type="Gene3D" id="1.20.1280.50">
    <property type="match status" value="1"/>
</dbReference>
<accession>A0AAV9G5W6</accession>
<dbReference type="SUPFAM" id="SSF81383">
    <property type="entry name" value="F-box domain"/>
    <property type="match status" value="1"/>
</dbReference>
<dbReference type="Pfam" id="PF00646">
    <property type="entry name" value="F-box"/>
    <property type="match status" value="1"/>
</dbReference>
<reference evidence="2" key="2">
    <citation type="submission" date="2023-05" db="EMBL/GenBank/DDBJ databases">
        <authorList>
            <consortium name="Lawrence Berkeley National Laboratory"/>
            <person name="Steindorff A."/>
            <person name="Hensen N."/>
            <person name="Bonometti L."/>
            <person name="Westerberg I."/>
            <person name="Brannstrom I.O."/>
            <person name="Guillou S."/>
            <person name="Cros-Aarteil S."/>
            <person name="Calhoun S."/>
            <person name="Haridas S."/>
            <person name="Kuo A."/>
            <person name="Mondo S."/>
            <person name="Pangilinan J."/>
            <person name="Riley R."/>
            <person name="Labutti K."/>
            <person name="Andreopoulos B."/>
            <person name="Lipzen A."/>
            <person name="Chen C."/>
            <person name="Yanf M."/>
            <person name="Daum C."/>
            <person name="Ng V."/>
            <person name="Clum A."/>
            <person name="Ohm R."/>
            <person name="Martin F."/>
            <person name="Silar P."/>
            <person name="Natvig D."/>
            <person name="Lalanne C."/>
            <person name="Gautier V."/>
            <person name="Ament-Velasquez S.L."/>
            <person name="Kruys A."/>
            <person name="Hutchinson M.I."/>
            <person name="Powell A.J."/>
            <person name="Barry K."/>
            <person name="Miller A.N."/>
            <person name="Grigoriev I.V."/>
            <person name="Debuchy R."/>
            <person name="Gladieux P."/>
            <person name="Thoren M.H."/>
            <person name="Johannesson H."/>
        </authorList>
    </citation>
    <scope>NUCLEOTIDE SEQUENCE</scope>
    <source>
        <strain evidence="2">PSN243</strain>
    </source>
</reference>
<proteinExistence type="predicted"/>
<name>A0AAV9G5W6_9PEZI</name>
<dbReference type="EMBL" id="MU865992">
    <property type="protein sequence ID" value="KAK4443477.1"/>
    <property type="molecule type" value="Genomic_DNA"/>
</dbReference>
<sequence length="300" mass="33435">MSTQESQFTPGEKVLTTVELLENILLHVDVRTVLVSAQRVCTAWHRVIASSKPLQRHLFFLPVADTPSPSASIRPNYIFNPLLVDAFPSFFPARHPIAQPQVLSGYLPLPPQYGFLPAAGDISTLINTLSFAPPNQKNTTVTKRHIALTYPSATWLKMLPSQPPPIHLSSLRAKSFSELRSEPHSLMRFRWSTKLFHRTIVEYTDGITMGELYTVVEEVQARCRKLVMSEGDPEGEVFMSGVDDWRGSRRCWVGWRVGEGRRGARVGKGGCAVRFKEGDEDAWLGGVDLLVGDRVLVAGL</sequence>